<dbReference type="EMBL" id="NZEX01000159">
    <property type="protein sequence ID" value="MAH64410.1"/>
    <property type="molecule type" value="Genomic_DNA"/>
</dbReference>
<name>A0A2D6YML4_9DELT</name>
<dbReference type="SUPFAM" id="SSF56281">
    <property type="entry name" value="Metallo-hydrolase/oxidoreductase"/>
    <property type="match status" value="1"/>
</dbReference>
<accession>A0A2D6YML4</accession>
<reference evidence="2" key="1">
    <citation type="submission" date="2017-09" db="EMBL/GenBank/DDBJ databases">
        <title>The Reconstruction of 2,631 Draft Metagenome-Assembled Genomes from the Global Oceans.</title>
        <authorList>
            <person name="Tully B.J."/>
            <person name="Graham E.D."/>
            <person name="Heidelberg J.F."/>
        </authorList>
    </citation>
    <scope>NUCLEOTIDE SEQUENCE [LARGE SCALE GENOMIC DNA]</scope>
</reference>
<gene>
    <name evidence="1" type="ORF">CMN54_13385</name>
</gene>
<dbReference type="Proteomes" id="UP000226525">
    <property type="component" value="Unassembled WGS sequence"/>
</dbReference>
<evidence type="ECO:0000313" key="1">
    <source>
        <dbReference type="EMBL" id="MAH64410.1"/>
    </source>
</evidence>
<dbReference type="AlphaFoldDB" id="A0A2D6YML4"/>
<comment type="caution">
    <text evidence="1">The sequence shown here is derived from an EMBL/GenBank/DDBJ whole genome shotgun (WGS) entry which is preliminary data.</text>
</comment>
<evidence type="ECO:0000313" key="2">
    <source>
        <dbReference type="Proteomes" id="UP000226525"/>
    </source>
</evidence>
<proteinExistence type="predicted"/>
<sequence>MPLAISGNKFDYGCPFQSTSITSKFSGLEILVAPRSHLFDLTVIDIVIISHNHYDHSDRETASVLVEQQVANPPFFLVLLGLVANP</sequence>
<evidence type="ECO:0008006" key="3">
    <source>
        <dbReference type="Google" id="ProtNLM"/>
    </source>
</evidence>
<dbReference type="Gene3D" id="3.60.15.10">
    <property type="entry name" value="Ribonuclease Z/Hydroxyacylglutathione hydrolase-like"/>
    <property type="match status" value="1"/>
</dbReference>
<dbReference type="InterPro" id="IPR036866">
    <property type="entry name" value="RibonucZ/Hydroxyglut_hydro"/>
</dbReference>
<protein>
    <recommendedName>
        <fullName evidence="3">Metallo-beta-lactamase domain-containing protein</fullName>
    </recommendedName>
</protein>
<organism evidence="1 2">
    <name type="scientific">SAR324 cluster bacterium</name>
    <dbReference type="NCBI Taxonomy" id="2024889"/>
    <lineage>
        <taxon>Bacteria</taxon>
        <taxon>Deltaproteobacteria</taxon>
        <taxon>SAR324 cluster</taxon>
    </lineage>
</organism>